<dbReference type="InterPro" id="IPR004511">
    <property type="entry name" value="PAPS/APS_Rdtase"/>
</dbReference>
<dbReference type="GO" id="GO:0019379">
    <property type="term" value="P:sulfate assimilation, phosphoadenylyl sulfate reduction by phosphoadenylyl-sulfate reductase (thioredoxin)"/>
    <property type="evidence" value="ECO:0007669"/>
    <property type="project" value="UniProtKB-UniRule"/>
</dbReference>
<dbReference type="NCBIfam" id="NF002537">
    <property type="entry name" value="PRK02090.1"/>
    <property type="match status" value="1"/>
</dbReference>
<keyword evidence="4" id="KW-0963">Cytoplasm</keyword>
<dbReference type="PANTHER" id="PTHR46509:SF1">
    <property type="entry name" value="PHOSPHOADENOSINE PHOSPHOSULFATE REDUCTASE"/>
    <property type="match status" value="1"/>
</dbReference>
<evidence type="ECO:0000313" key="7">
    <source>
        <dbReference type="Proteomes" id="UP000263642"/>
    </source>
</evidence>
<dbReference type="SUPFAM" id="SSF52402">
    <property type="entry name" value="Adenine nucleotide alpha hydrolases-like"/>
    <property type="match status" value="1"/>
</dbReference>
<dbReference type="HAMAP" id="MF_00063">
    <property type="entry name" value="CysH"/>
    <property type="match status" value="1"/>
</dbReference>
<evidence type="ECO:0000256" key="2">
    <source>
        <dbReference type="ARBA" id="ARBA00023002"/>
    </source>
</evidence>
<keyword evidence="4" id="KW-0408">Iron</keyword>
<gene>
    <name evidence="4" type="primary">cysH</name>
    <name evidence="6" type="ORF">DIT97_25885</name>
</gene>
<keyword evidence="4" id="KW-0479">Metal-binding</keyword>
<dbReference type="EMBL" id="DQAY01000154">
    <property type="protein sequence ID" value="HCO26277.1"/>
    <property type="molecule type" value="Genomic_DNA"/>
</dbReference>
<organism evidence="6 7">
    <name type="scientific">Gimesia maris</name>
    <dbReference type="NCBI Taxonomy" id="122"/>
    <lineage>
        <taxon>Bacteria</taxon>
        <taxon>Pseudomonadati</taxon>
        <taxon>Planctomycetota</taxon>
        <taxon>Planctomycetia</taxon>
        <taxon>Planctomycetales</taxon>
        <taxon>Planctomycetaceae</taxon>
        <taxon>Gimesia</taxon>
    </lineage>
</organism>
<name>A0A3D3RE23_9PLAN</name>
<comment type="function">
    <text evidence="4">Catalyzes the formation of sulfite from adenosine 5'-phosphosulfate (APS) using thioredoxin as an electron donor.</text>
</comment>
<comment type="caution">
    <text evidence="6">The sequence shown here is derived from an EMBL/GenBank/DDBJ whole genome shotgun (WGS) entry which is preliminary data.</text>
</comment>
<dbReference type="Pfam" id="PF01507">
    <property type="entry name" value="PAPS_reduct"/>
    <property type="match status" value="1"/>
</dbReference>
<feature type="binding site" evidence="4">
    <location>
        <position position="201"/>
    </location>
    <ligand>
        <name>[4Fe-4S] cluster</name>
        <dbReference type="ChEBI" id="CHEBI:49883"/>
    </ligand>
</feature>
<dbReference type="Proteomes" id="UP000263642">
    <property type="component" value="Unassembled WGS sequence"/>
</dbReference>
<dbReference type="EC" id="1.8.4.10" evidence="4"/>
<comment type="pathway">
    <text evidence="3 4">Sulfur metabolism; hydrogen sulfide biosynthesis; sulfite from sulfate.</text>
</comment>
<dbReference type="Gene3D" id="3.40.50.620">
    <property type="entry name" value="HUPs"/>
    <property type="match status" value="1"/>
</dbReference>
<dbReference type="GO" id="GO:0005737">
    <property type="term" value="C:cytoplasm"/>
    <property type="evidence" value="ECO:0007669"/>
    <property type="project" value="UniProtKB-SubCell"/>
</dbReference>
<dbReference type="GO" id="GO:0051539">
    <property type="term" value="F:4 iron, 4 sulfur cluster binding"/>
    <property type="evidence" value="ECO:0007669"/>
    <property type="project" value="UniProtKB-UniRule"/>
</dbReference>
<feature type="binding site" evidence="4">
    <location>
        <position position="118"/>
    </location>
    <ligand>
        <name>[4Fe-4S] cluster</name>
        <dbReference type="ChEBI" id="CHEBI:49883"/>
    </ligand>
</feature>
<comment type="subcellular location">
    <subcellularLocation>
        <location evidence="4">Cytoplasm</location>
    </subcellularLocation>
</comment>
<evidence type="ECO:0000259" key="5">
    <source>
        <dbReference type="Pfam" id="PF01507"/>
    </source>
</evidence>
<dbReference type="GO" id="GO:0043866">
    <property type="term" value="F:adenylyl-sulfate reductase (thioredoxin) activity"/>
    <property type="evidence" value="ECO:0007669"/>
    <property type="project" value="UniProtKB-EC"/>
</dbReference>
<dbReference type="AlphaFoldDB" id="A0A3D3RE23"/>
<dbReference type="PANTHER" id="PTHR46509">
    <property type="entry name" value="PHOSPHOADENOSINE PHOSPHOSULFATE REDUCTASE"/>
    <property type="match status" value="1"/>
</dbReference>
<evidence type="ECO:0000256" key="1">
    <source>
        <dbReference type="ARBA" id="ARBA00009732"/>
    </source>
</evidence>
<comment type="similarity">
    <text evidence="1 4">Belongs to the PAPS reductase family. CysH subfamily.</text>
</comment>
<dbReference type="GO" id="GO:0004604">
    <property type="term" value="F:phosphoadenylyl-sulfate reductase (thioredoxin) activity"/>
    <property type="evidence" value="ECO:0007669"/>
    <property type="project" value="UniProtKB-UniRule"/>
</dbReference>
<comment type="catalytic activity">
    <reaction evidence="4">
        <text>[thioredoxin]-disulfide + sulfite + AMP + 2 H(+) = adenosine 5'-phosphosulfate + [thioredoxin]-dithiol</text>
        <dbReference type="Rhea" id="RHEA:21976"/>
        <dbReference type="Rhea" id="RHEA-COMP:10698"/>
        <dbReference type="Rhea" id="RHEA-COMP:10700"/>
        <dbReference type="ChEBI" id="CHEBI:15378"/>
        <dbReference type="ChEBI" id="CHEBI:17359"/>
        <dbReference type="ChEBI" id="CHEBI:29950"/>
        <dbReference type="ChEBI" id="CHEBI:50058"/>
        <dbReference type="ChEBI" id="CHEBI:58243"/>
        <dbReference type="ChEBI" id="CHEBI:456215"/>
        <dbReference type="EC" id="1.8.4.10"/>
    </reaction>
</comment>
<dbReference type="PIRSF" id="PIRSF000857">
    <property type="entry name" value="PAPS_reductase"/>
    <property type="match status" value="1"/>
</dbReference>
<feature type="active site" description="Nucleophile; cysteine thiosulfonate intermediate" evidence="4">
    <location>
        <position position="229"/>
    </location>
</feature>
<dbReference type="GO" id="GO:0070814">
    <property type="term" value="P:hydrogen sulfide biosynthetic process"/>
    <property type="evidence" value="ECO:0007669"/>
    <property type="project" value="UniProtKB-UniRule"/>
</dbReference>
<dbReference type="InterPro" id="IPR014729">
    <property type="entry name" value="Rossmann-like_a/b/a_fold"/>
</dbReference>
<evidence type="ECO:0000256" key="4">
    <source>
        <dbReference type="HAMAP-Rule" id="MF_00063"/>
    </source>
</evidence>
<feature type="binding site" evidence="4">
    <location>
        <position position="204"/>
    </location>
    <ligand>
        <name>[4Fe-4S] cluster</name>
        <dbReference type="ChEBI" id="CHEBI:49883"/>
    </ligand>
</feature>
<dbReference type="GO" id="GO:0046872">
    <property type="term" value="F:metal ion binding"/>
    <property type="evidence" value="ECO:0007669"/>
    <property type="project" value="UniProtKB-KW"/>
</dbReference>
<evidence type="ECO:0000256" key="3">
    <source>
        <dbReference type="ARBA" id="ARBA00024327"/>
    </source>
</evidence>
<protein>
    <recommendedName>
        <fullName evidence="4">Adenosine 5'-phosphosulfate reductase</fullName>
        <shortName evidence="4">APS reductase</shortName>
        <ecNumber evidence="4">1.8.4.10</ecNumber>
    </recommendedName>
    <alternativeName>
        <fullName evidence="4">5'-adenylylsulfate reductase</fullName>
    </alternativeName>
    <alternativeName>
        <fullName evidence="4">Thioredoxin-dependent 5'-adenylylsulfate reductase</fullName>
    </alternativeName>
</protein>
<feature type="binding site" evidence="4">
    <location>
        <position position="119"/>
    </location>
    <ligand>
        <name>[4Fe-4S] cluster</name>
        <dbReference type="ChEBI" id="CHEBI:49883"/>
    </ligand>
</feature>
<keyword evidence="4" id="KW-0411">Iron-sulfur</keyword>
<evidence type="ECO:0000313" key="6">
    <source>
        <dbReference type="EMBL" id="HCO26277.1"/>
    </source>
</evidence>
<proteinExistence type="inferred from homology"/>
<sequence length="263" mass="29614">MARLTQADLSDLNESFEERTPLELIHWAQEMFGTRLAALSSMQRAGCVVAHMLSEIKADIPILFVDTGVLFQETLETRDRLIQEYGVNIVTLMPEKTMQEQTEELGILYLSVEGQEQCCDLRKTQPLIQVAEQYDALIGSLRRADGGQRANVPILAIDPAMNCLRVNILASLSKEEFQAYLEENQIITNPLHRQGYPTIGCNRCTTPVMESEPGRAGRWRHLGPWSQYCGINPTDVAGKHTPSIELPQDLVDRILGRETDFMI</sequence>
<feature type="domain" description="Phosphoadenosine phosphosulphate reductase" evidence="5">
    <location>
        <begin position="37"/>
        <end position="207"/>
    </location>
</feature>
<dbReference type="InterPro" id="IPR002500">
    <property type="entry name" value="PAPS_reduct_dom"/>
</dbReference>
<comment type="cofactor">
    <cofactor evidence="4">
        <name>[4Fe-4S] cluster</name>
        <dbReference type="ChEBI" id="CHEBI:49883"/>
    </cofactor>
    <text evidence="4">Binds 1 [4Fe-4S] cluster per subunit.</text>
</comment>
<reference evidence="6 7" key="1">
    <citation type="journal article" date="2018" name="Nat. Biotechnol.">
        <title>A standardized bacterial taxonomy based on genome phylogeny substantially revises the tree of life.</title>
        <authorList>
            <person name="Parks D.H."/>
            <person name="Chuvochina M."/>
            <person name="Waite D.W."/>
            <person name="Rinke C."/>
            <person name="Skarshewski A."/>
            <person name="Chaumeil P.A."/>
            <person name="Hugenholtz P."/>
        </authorList>
    </citation>
    <scope>NUCLEOTIDE SEQUENCE [LARGE SCALE GENOMIC DNA]</scope>
    <source>
        <strain evidence="6">UBA9375</strain>
    </source>
</reference>
<keyword evidence="2 4" id="KW-0560">Oxidoreductase</keyword>
<accession>A0A3D3RE23</accession>